<organism evidence="2 3">
    <name type="scientific">Lachnospira pectinoschiza</name>
    <dbReference type="NCBI Taxonomy" id="28052"/>
    <lineage>
        <taxon>Bacteria</taxon>
        <taxon>Bacillati</taxon>
        <taxon>Bacillota</taxon>
        <taxon>Clostridia</taxon>
        <taxon>Lachnospirales</taxon>
        <taxon>Lachnospiraceae</taxon>
        <taxon>Lachnospira</taxon>
    </lineage>
</organism>
<reference evidence="3" key="1">
    <citation type="submission" date="2016-10" db="EMBL/GenBank/DDBJ databases">
        <authorList>
            <person name="Varghese N."/>
            <person name="Submissions S."/>
        </authorList>
    </citation>
    <scope>NUCLEOTIDE SEQUENCE [LARGE SCALE GENOMIC DNA]</scope>
    <source>
        <strain evidence="3">M83</strain>
    </source>
</reference>
<keyword evidence="1" id="KW-0812">Transmembrane</keyword>
<proteinExistence type="predicted"/>
<keyword evidence="1" id="KW-1133">Transmembrane helix</keyword>
<protein>
    <submittedName>
        <fullName evidence="2">Uncharacterized protein</fullName>
    </submittedName>
</protein>
<evidence type="ECO:0000313" key="3">
    <source>
        <dbReference type="Proteomes" id="UP000187651"/>
    </source>
</evidence>
<keyword evidence="3" id="KW-1185">Reference proteome</keyword>
<sequence>MEIKDLVHKKYALIVVLILTLIVVFNRITSPVNLIIYTIGFVGIALIEFFWCKKEPLYKSFFEGYTTIAICMIVISIINVLLNLHIAIIIGMIVLAFLLSLYVYLNKSRAYK</sequence>
<feature type="transmembrane region" description="Helical" evidence="1">
    <location>
        <begin position="64"/>
        <end position="82"/>
    </location>
</feature>
<feature type="transmembrane region" description="Helical" evidence="1">
    <location>
        <begin position="88"/>
        <end position="105"/>
    </location>
</feature>
<evidence type="ECO:0000313" key="2">
    <source>
        <dbReference type="EMBL" id="SDM36578.1"/>
    </source>
</evidence>
<dbReference type="AlphaFoldDB" id="A0A1G9SM83"/>
<dbReference type="EMBL" id="FNHZ01000001">
    <property type="protein sequence ID" value="SDM36578.1"/>
    <property type="molecule type" value="Genomic_DNA"/>
</dbReference>
<dbReference type="RefSeq" id="WP_074520360.1">
    <property type="nucleotide sequence ID" value="NZ_FNHZ01000001.1"/>
</dbReference>
<feature type="transmembrane region" description="Helical" evidence="1">
    <location>
        <begin position="12"/>
        <end position="28"/>
    </location>
</feature>
<dbReference type="Proteomes" id="UP000187651">
    <property type="component" value="Unassembled WGS sequence"/>
</dbReference>
<name>A0A1G9SM83_9FIRM</name>
<feature type="transmembrane region" description="Helical" evidence="1">
    <location>
        <begin position="34"/>
        <end position="52"/>
    </location>
</feature>
<keyword evidence="1" id="KW-0472">Membrane</keyword>
<accession>A0A1G9SM83</accession>
<evidence type="ECO:0000256" key="1">
    <source>
        <dbReference type="SAM" id="Phobius"/>
    </source>
</evidence>
<gene>
    <name evidence="2" type="ORF">SAMN05216544_0021</name>
</gene>